<dbReference type="InterPro" id="IPR019810">
    <property type="entry name" value="Citrate_synthase_AS"/>
</dbReference>
<keyword evidence="4 7" id="KW-0808">Transferase</keyword>
<dbReference type="GO" id="GO:0005737">
    <property type="term" value="C:cytoplasm"/>
    <property type="evidence" value="ECO:0007669"/>
    <property type="project" value="InterPro"/>
</dbReference>
<evidence type="ECO:0000313" key="11">
    <source>
        <dbReference type="EMBL" id="MBK0398822.1"/>
    </source>
</evidence>
<comment type="pathway">
    <text evidence="1 9">Carbohydrate metabolism; tricarboxylic acid cycle; isocitrate from oxaloacetate: step 1/2.</text>
</comment>
<dbReference type="CDD" id="cd06114">
    <property type="entry name" value="EcCS_like"/>
    <property type="match status" value="1"/>
</dbReference>
<evidence type="ECO:0000256" key="4">
    <source>
        <dbReference type="ARBA" id="ARBA00022679"/>
    </source>
</evidence>
<dbReference type="SUPFAM" id="SSF48256">
    <property type="entry name" value="Citrate synthase"/>
    <property type="match status" value="1"/>
</dbReference>
<sequence length="432" mass="48872">MADASSRTATLTFDGKSIELPVYDAVHGPSVIDIRKLYADMDVFTYDPGFTSTASCESTITFIDGDKGELLYRGYPIDQLAEKSHFLEVCYLLLFGELPNAAQLEDFENRVTRHTMLHEQMVYFFRGFRRDAHPMAVMCGVVGAMSAFYHDSTDITDPWQREVAQIRLIAKMPTIAAWAYKYSIGQPFIYPRNDLDYASNFLHMCFATPCEEYVVDPILARAMDRIMTLHADHEQNASTSTVRLAGSSHANPFACIAAGVASLWGPAHGGANQACLEMLREIGSPDRVDEYVKKAEDKNDSFRLMGFGHRVYKNYDPRAKVMQETAKEVLDLLGVKDNPILQTAQALEKRALEDEYFISKKLYPNVDFYSGIILEAMGFPTAMFTPIFALSRTVGWISQWKEMIEDPVQKIGRPRQLYTGAPMRDYIDIEKR</sequence>
<dbReference type="Proteomes" id="UP000655420">
    <property type="component" value="Unassembled WGS sequence"/>
</dbReference>
<evidence type="ECO:0000256" key="1">
    <source>
        <dbReference type="ARBA" id="ARBA00004751"/>
    </source>
</evidence>
<organism evidence="11 12">
    <name type="scientific">Thermohalobaculum xanthum</name>
    <dbReference type="NCBI Taxonomy" id="2753746"/>
    <lineage>
        <taxon>Bacteria</taxon>
        <taxon>Pseudomonadati</taxon>
        <taxon>Pseudomonadota</taxon>
        <taxon>Alphaproteobacteria</taxon>
        <taxon>Rhodobacterales</taxon>
        <taxon>Paracoccaceae</taxon>
        <taxon>Thermohalobaculum</taxon>
    </lineage>
</organism>
<keyword evidence="3 9" id="KW-0816">Tricarboxylic acid cycle</keyword>
<gene>
    <name evidence="11" type="primary">gltA</name>
    <name evidence="11" type="ORF">H0I76_06450</name>
</gene>
<comment type="similarity">
    <text evidence="2 7 10">Belongs to the citrate synthase family.</text>
</comment>
<evidence type="ECO:0000256" key="9">
    <source>
        <dbReference type="RuleBase" id="RU003370"/>
    </source>
</evidence>
<feature type="active site" evidence="8">
    <location>
        <position position="367"/>
    </location>
</feature>
<feature type="active site" evidence="8">
    <location>
        <position position="309"/>
    </location>
</feature>
<dbReference type="InterPro" id="IPR010953">
    <property type="entry name" value="Citrate_synthase_typ-I"/>
</dbReference>
<dbReference type="Pfam" id="PF00285">
    <property type="entry name" value="Citrate_synt"/>
    <property type="match status" value="1"/>
</dbReference>
<evidence type="ECO:0000256" key="8">
    <source>
        <dbReference type="PIRSR" id="PIRSR001369-1"/>
    </source>
</evidence>
<evidence type="ECO:0000313" key="12">
    <source>
        <dbReference type="Proteomes" id="UP000655420"/>
    </source>
</evidence>
<keyword evidence="11" id="KW-0012">Acyltransferase</keyword>
<evidence type="ECO:0000256" key="7">
    <source>
        <dbReference type="PIRNR" id="PIRNR001369"/>
    </source>
</evidence>
<dbReference type="EMBL" id="JAEHHL010000002">
    <property type="protein sequence ID" value="MBK0398822.1"/>
    <property type="molecule type" value="Genomic_DNA"/>
</dbReference>
<evidence type="ECO:0000256" key="5">
    <source>
        <dbReference type="ARBA" id="ARBA00049288"/>
    </source>
</evidence>
<name>A0A8J7SBA3_9RHOB</name>
<dbReference type="PIRSF" id="PIRSF001369">
    <property type="entry name" value="Citrate_synth"/>
    <property type="match status" value="1"/>
</dbReference>
<dbReference type="RefSeq" id="WP_200608471.1">
    <property type="nucleotide sequence ID" value="NZ_JAEHHL010000002.1"/>
</dbReference>
<protein>
    <recommendedName>
        <fullName evidence="6 7">Citrate synthase</fullName>
    </recommendedName>
</protein>
<keyword evidence="12" id="KW-1185">Reference proteome</keyword>
<dbReference type="InterPro" id="IPR002020">
    <property type="entry name" value="Citrate_synthase"/>
</dbReference>
<dbReference type="Gene3D" id="1.10.580.10">
    <property type="entry name" value="Citrate Synthase, domain 1"/>
    <property type="match status" value="1"/>
</dbReference>
<dbReference type="FunFam" id="1.10.230.10:FF:000002">
    <property type="entry name" value="Citrate synthase"/>
    <property type="match status" value="1"/>
</dbReference>
<dbReference type="InterPro" id="IPR016142">
    <property type="entry name" value="Citrate_synth-like_lrg_a-sub"/>
</dbReference>
<evidence type="ECO:0000256" key="10">
    <source>
        <dbReference type="RuleBase" id="RU003406"/>
    </source>
</evidence>
<dbReference type="InterPro" id="IPR024176">
    <property type="entry name" value="Citrate_synthase_bac-typ"/>
</dbReference>
<dbReference type="UniPathway" id="UPA00223">
    <property type="reaction ID" value="UER00717"/>
</dbReference>
<dbReference type="InterPro" id="IPR016143">
    <property type="entry name" value="Citrate_synth-like_sm_a-sub"/>
</dbReference>
<accession>A0A8J7SBA3</accession>
<dbReference type="AlphaFoldDB" id="A0A8J7SBA3"/>
<dbReference type="Gene3D" id="1.10.230.10">
    <property type="entry name" value="Cytochrome P450-Terp, domain 2"/>
    <property type="match status" value="1"/>
</dbReference>
<comment type="caution">
    <text evidence="11">The sequence shown here is derived from an EMBL/GenBank/DDBJ whole genome shotgun (WGS) entry which is preliminary data.</text>
</comment>
<evidence type="ECO:0000256" key="2">
    <source>
        <dbReference type="ARBA" id="ARBA00010566"/>
    </source>
</evidence>
<dbReference type="NCBIfam" id="TIGR01798">
    <property type="entry name" value="cit_synth_I"/>
    <property type="match status" value="1"/>
</dbReference>
<dbReference type="GO" id="GO:0006099">
    <property type="term" value="P:tricarboxylic acid cycle"/>
    <property type="evidence" value="ECO:0007669"/>
    <property type="project" value="UniProtKB-UniRule"/>
</dbReference>
<dbReference type="PANTHER" id="PTHR42871">
    <property type="entry name" value="CITRATE SYNTHASE"/>
    <property type="match status" value="1"/>
</dbReference>
<evidence type="ECO:0000256" key="6">
    <source>
        <dbReference type="NCBIfam" id="TIGR01798"/>
    </source>
</evidence>
<reference evidence="11" key="1">
    <citation type="submission" date="2020-12" db="EMBL/GenBank/DDBJ databases">
        <title>Bacterial taxonomy.</title>
        <authorList>
            <person name="Pan X."/>
        </authorList>
    </citation>
    <scope>NUCLEOTIDE SEQUENCE</scope>
    <source>
        <strain evidence="11">M0105</strain>
    </source>
</reference>
<dbReference type="PRINTS" id="PR00143">
    <property type="entry name" value="CITRTSNTHASE"/>
</dbReference>
<dbReference type="InterPro" id="IPR036969">
    <property type="entry name" value="Citrate_synthase_sf"/>
</dbReference>
<dbReference type="PROSITE" id="PS00480">
    <property type="entry name" value="CITRATE_SYNTHASE"/>
    <property type="match status" value="1"/>
</dbReference>
<dbReference type="GO" id="GO:0036440">
    <property type="term" value="F:citrate synthase activity"/>
    <property type="evidence" value="ECO:0007669"/>
    <property type="project" value="UniProtKB-EC"/>
</dbReference>
<evidence type="ECO:0000256" key="3">
    <source>
        <dbReference type="ARBA" id="ARBA00022532"/>
    </source>
</evidence>
<dbReference type="NCBIfam" id="NF004126">
    <property type="entry name" value="PRK05614.1"/>
    <property type="match status" value="1"/>
</dbReference>
<dbReference type="PANTHER" id="PTHR42871:SF1">
    <property type="entry name" value="CITRATE SYNTHASE"/>
    <property type="match status" value="1"/>
</dbReference>
<comment type="catalytic activity">
    <reaction evidence="5 9">
        <text>oxaloacetate + acetyl-CoA + H2O = citrate + CoA + H(+)</text>
        <dbReference type="Rhea" id="RHEA:16845"/>
        <dbReference type="ChEBI" id="CHEBI:15377"/>
        <dbReference type="ChEBI" id="CHEBI:15378"/>
        <dbReference type="ChEBI" id="CHEBI:16452"/>
        <dbReference type="ChEBI" id="CHEBI:16947"/>
        <dbReference type="ChEBI" id="CHEBI:57287"/>
        <dbReference type="ChEBI" id="CHEBI:57288"/>
        <dbReference type="EC" id="2.3.3.16"/>
    </reaction>
</comment>
<proteinExistence type="inferred from homology"/>
<dbReference type="Gene3D" id="2.20.28.60">
    <property type="match status" value="1"/>
</dbReference>